<evidence type="ECO:0000256" key="1">
    <source>
        <dbReference type="ARBA" id="ARBA00000885"/>
    </source>
</evidence>
<protein>
    <recommendedName>
        <fullName evidence="2">HECT-type E3 ubiquitin transferase</fullName>
        <ecNumber evidence="2">2.3.2.26</ecNumber>
    </recommendedName>
</protein>
<sequence length="958" mass="109150">MSIFRQCFGPESDFLRQLLFFFNPRYVADFSILVETCRMLREFVSYNGVFPGDVVSLLAGPDYSSKRGLVEYRVKNFAYACIRAIHENSYYPSPFGYHRNQLKDQLFSGPEKSNGSANVLLEAIMLLIDKRLPWARNLVDYLLQKNIYFMFREIILLGQKSFQGSTAIISSLERVVAIIVSHVGQESCTCSNSDPRWRFSSQILTIPFLWRFFPHLKEVVWTIFATAELSQHYVHQMALCVKDQTYVLPADVSSDFPSYACLLGNLLEAAVITVAQPGSFAWAIDFATVATFLLQALPPVQTSNQGGKDSTLGDDEMLVDDELSKIVLNRDLERDILGALDSRFLLHLTNVLLGGISPASGSHKSRPDDKEMSAVGSACALLHVTFNILPLERIMTVLAYRTELVPVLWNFMRRCHENQMWSSLAEQSAYLPADAPGVLLPLAVFCPVYKHMLTIVDNEEFYEQEKPLSLVDIRSLIIILRQALWQILWLNPVATPNFSKSADGAYAMKKHPVEFLQHRVCAVASELLSQLQDWNNRREFTSPSDFNADGANDVFMSQALTENTKANDILKQAPFLVPFTIRAKIFNVSDYTPFLFHKLLRCILISMSDAQYMDHMHLKIIGTLIRITFVNEFGVEEAGIDGGGIFKDFMENITRAAFDIQYGLFKETSDHLLYPNPASGLVHEQHLQYFHFLGTVLAKAMFEGILVDIPFATFFLSKLKQKYNYLNDLPSLDQELYRHLIFLKHYEGDISELELYFVIANNEYGDQTEEELLPGGKSIRVTNENVITFIHLVANHRLNFQIRQQSSHFLRGFQQLIQKDWIDMFNEHELQLLISGSVDGIDVDDLRAHTHYAGGYHKDHYVIEMFWEVIQNLSLPNQRNFLKFATGCSRGPLLGFQYLEPTFCIQRTAGNASEETLDRLPTSATCMNLLKLPPYRSKQQMEQKLLYAINSDAGFDLS</sequence>
<dbReference type="Gene3D" id="3.90.1750.10">
    <property type="entry name" value="Hect, E3 ligase catalytic domains"/>
    <property type="match status" value="1"/>
</dbReference>
<evidence type="ECO:0000256" key="3">
    <source>
        <dbReference type="ARBA" id="ARBA00022679"/>
    </source>
</evidence>
<comment type="catalytic activity">
    <reaction evidence="1">
        <text>S-ubiquitinyl-[E2 ubiquitin-conjugating enzyme]-L-cysteine + [acceptor protein]-L-lysine = [E2 ubiquitin-conjugating enzyme]-L-cysteine + N(6)-ubiquitinyl-[acceptor protein]-L-lysine.</text>
        <dbReference type="EC" id="2.3.2.26"/>
    </reaction>
</comment>
<dbReference type="Gene3D" id="3.30.2160.10">
    <property type="entry name" value="Hect, E3 ligase catalytic domain"/>
    <property type="match status" value="1"/>
</dbReference>
<dbReference type="EMBL" id="JAYDYQ010002688">
    <property type="protein sequence ID" value="KAK4478356.1"/>
    <property type="molecule type" value="Genomic_DNA"/>
</dbReference>
<reference evidence="7 8" key="1">
    <citation type="journal article" date="2023" name="bioRxiv">
        <title>Genome report: Whole genome sequence and annotation of Penstemon davidsonii.</title>
        <authorList>
            <person name="Ostevik K.L."/>
            <person name="Alabady M."/>
            <person name="Zhang M."/>
            <person name="Rausher M.D."/>
        </authorList>
    </citation>
    <scope>NUCLEOTIDE SEQUENCE [LARGE SCALE GENOMIC DNA]</scope>
    <source>
        <strain evidence="7">DNT005</strain>
        <tissue evidence="7">Whole leaf</tissue>
    </source>
</reference>
<evidence type="ECO:0000256" key="4">
    <source>
        <dbReference type="ARBA" id="ARBA00022786"/>
    </source>
</evidence>
<dbReference type="SMART" id="SM00119">
    <property type="entry name" value="HECTc"/>
    <property type="match status" value="1"/>
</dbReference>
<comment type="caution">
    <text evidence="7">The sequence shown here is derived from an EMBL/GenBank/DDBJ whole genome shotgun (WGS) entry which is preliminary data.</text>
</comment>
<evidence type="ECO:0000256" key="2">
    <source>
        <dbReference type="ARBA" id="ARBA00012485"/>
    </source>
</evidence>
<keyword evidence="3" id="KW-0808">Transferase</keyword>
<evidence type="ECO:0000313" key="7">
    <source>
        <dbReference type="EMBL" id="KAK4478356.1"/>
    </source>
</evidence>
<accession>A0ABR0CPG3</accession>
<dbReference type="PANTHER" id="PTHR45700:SF6">
    <property type="entry name" value="E3 UBIQUITIN-PROTEIN LIGASE UPL6"/>
    <property type="match status" value="1"/>
</dbReference>
<dbReference type="EC" id="2.3.2.26" evidence="2"/>
<dbReference type="InterPro" id="IPR035983">
    <property type="entry name" value="Hect_E3_ubiquitin_ligase"/>
</dbReference>
<feature type="active site" description="Glycyl thioester intermediate" evidence="5">
    <location>
        <position position="926"/>
    </location>
</feature>
<dbReference type="SUPFAM" id="SSF56204">
    <property type="entry name" value="Hect, E3 ligase catalytic domain"/>
    <property type="match status" value="1"/>
</dbReference>
<dbReference type="Gene3D" id="3.30.2410.10">
    <property type="entry name" value="Hect, E3 ligase catalytic domain"/>
    <property type="match status" value="1"/>
</dbReference>
<name>A0ABR0CPG3_9LAMI</name>
<feature type="domain" description="HECT" evidence="6">
    <location>
        <begin position="614"/>
        <end position="958"/>
    </location>
</feature>
<evidence type="ECO:0000256" key="5">
    <source>
        <dbReference type="PROSITE-ProRule" id="PRU00104"/>
    </source>
</evidence>
<dbReference type="InterPro" id="IPR000569">
    <property type="entry name" value="HECT_dom"/>
</dbReference>
<dbReference type="Pfam" id="PF00632">
    <property type="entry name" value="HECT"/>
    <property type="match status" value="1"/>
</dbReference>
<dbReference type="PANTHER" id="PTHR45700">
    <property type="entry name" value="UBIQUITIN-PROTEIN LIGASE E3C"/>
    <property type="match status" value="1"/>
</dbReference>
<dbReference type="CDD" id="cd00078">
    <property type="entry name" value="HECTc"/>
    <property type="match status" value="1"/>
</dbReference>
<keyword evidence="8" id="KW-1185">Reference proteome</keyword>
<organism evidence="7 8">
    <name type="scientific">Penstemon davidsonii</name>
    <dbReference type="NCBI Taxonomy" id="160366"/>
    <lineage>
        <taxon>Eukaryota</taxon>
        <taxon>Viridiplantae</taxon>
        <taxon>Streptophyta</taxon>
        <taxon>Embryophyta</taxon>
        <taxon>Tracheophyta</taxon>
        <taxon>Spermatophyta</taxon>
        <taxon>Magnoliopsida</taxon>
        <taxon>eudicotyledons</taxon>
        <taxon>Gunneridae</taxon>
        <taxon>Pentapetalae</taxon>
        <taxon>asterids</taxon>
        <taxon>lamiids</taxon>
        <taxon>Lamiales</taxon>
        <taxon>Plantaginaceae</taxon>
        <taxon>Cheloneae</taxon>
        <taxon>Penstemon</taxon>
    </lineage>
</organism>
<dbReference type="PROSITE" id="PS50237">
    <property type="entry name" value="HECT"/>
    <property type="match status" value="1"/>
</dbReference>
<keyword evidence="4 5" id="KW-0833">Ubl conjugation pathway</keyword>
<evidence type="ECO:0000313" key="8">
    <source>
        <dbReference type="Proteomes" id="UP001291926"/>
    </source>
</evidence>
<evidence type="ECO:0000259" key="6">
    <source>
        <dbReference type="PROSITE" id="PS50237"/>
    </source>
</evidence>
<gene>
    <name evidence="7" type="ORF">RD792_017646</name>
</gene>
<dbReference type="InterPro" id="IPR044611">
    <property type="entry name" value="E3A/B/C-like"/>
</dbReference>
<dbReference type="Proteomes" id="UP001291926">
    <property type="component" value="Unassembled WGS sequence"/>
</dbReference>
<proteinExistence type="predicted"/>